<dbReference type="EMBL" id="JAVDYI010000001">
    <property type="protein sequence ID" value="MDR7357840.1"/>
    <property type="molecule type" value="Genomic_DNA"/>
</dbReference>
<organism evidence="10 11">
    <name type="scientific">Paeniglutamicibacter sulfureus</name>
    <dbReference type="NCBI Taxonomy" id="43666"/>
    <lineage>
        <taxon>Bacteria</taxon>
        <taxon>Bacillati</taxon>
        <taxon>Actinomycetota</taxon>
        <taxon>Actinomycetes</taxon>
        <taxon>Micrococcales</taxon>
        <taxon>Micrococcaceae</taxon>
        <taxon>Paeniglutamicibacter</taxon>
    </lineage>
</organism>
<accession>A0ABU2BGW2</accession>
<keyword evidence="7" id="KW-0411">Iron-sulfur</keyword>
<sequence>MISTSEKHIIEEPVATSQTSEDGFFVVDVVDIRRESESVLSLGIARPDGLALPDWSPGSHIDVMLPNGLLRQYSLCSAPGEPRWRLGVLREPAGRGGSAYIHDQLKPGEQLRVRSPRNNFALGPAPEYVFIAGGIGITPILPMLRAAEASGVPWRLVYLGRSRSSMAFTGELAQYGEKVHVHADDESGLYPLGELLGGPAAGFHAYVCGPGPLLDYIATLTTGWQDPARFHFERFVADAAASAPAAGDHEFTVETTEGLQVQVPVGTSILTALEEVGVQVLNSCREGICGTCETPVVAGEIDHRDSLLSDQEREAGDTMMICVSRCKGGRLVLDI</sequence>
<dbReference type="Gene3D" id="2.40.30.10">
    <property type="entry name" value="Translation factors"/>
    <property type="match status" value="1"/>
</dbReference>
<dbReference type="InterPro" id="IPR017938">
    <property type="entry name" value="Riboflavin_synthase-like_b-brl"/>
</dbReference>
<dbReference type="SUPFAM" id="SSF54292">
    <property type="entry name" value="2Fe-2S ferredoxin-like"/>
    <property type="match status" value="1"/>
</dbReference>
<dbReference type="InterPro" id="IPR036010">
    <property type="entry name" value="2Fe-2S_ferredoxin-like_sf"/>
</dbReference>
<evidence type="ECO:0000313" key="11">
    <source>
        <dbReference type="Proteomes" id="UP001183817"/>
    </source>
</evidence>
<feature type="domain" description="2Fe-2S ferredoxin-type" evidence="8">
    <location>
        <begin position="249"/>
        <end position="335"/>
    </location>
</feature>
<evidence type="ECO:0000256" key="1">
    <source>
        <dbReference type="ARBA" id="ARBA00001974"/>
    </source>
</evidence>
<keyword evidence="2" id="KW-0285">Flavoprotein</keyword>
<dbReference type="PROSITE" id="PS51085">
    <property type="entry name" value="2FE2S_FER_2"/>
    <property type="match status" value="1"/>
</dbReference>
<proteinExistence type="predicted"/>
<reference evidence="10 11" key="1">
    <citation type="submission" date="2023-07" db="EMBL/GenBank/DDBJ databases">
        <title>Sequencing the genomes of 1000 actinobacteria strains.</title>
        <authorList>
            <person name="Klenk H.-P."/>
        </authorList>
    </citation>
    <scope>NUCLEOTIDE SEQUENCE [LARGE SCALE GENOMIC DNA]</scope>
    <source>
        <strain evidence="10 11">DSM 20167</strain>
    </source>
</reference>
<dbReference type="InterPro" id="IPR039261">
    <property type="entry name" value="FNR_nucleotide-bd"/>
</dbReference>
<dbReference type="Gene3D" id="3.10.20.30">
    <property type="match status" value="1"/>
</dbReference>
<dbReference type="Proteomes" id="UP001183817">
    <property type="component" value="Unassembled WGS sequence"/>
</dbReference>
<dbReference type="RefSeq" id="WP_264268506.1">
    <property type="nucleotide sequence ID" value="NZ_BAAAWO010000001.1"/>
</dbReference>
<gene>
    <name evidence="10" type="ORF">J2S64_001531</name>
</gene>
<dbReference type="CDD" id="cd06185">
    <property type="entry name" value="PDR_like"/>
    <property type="match status" value="1"/>
</dbReference>
<feature type="domain" description="FAD-binding FR-type" evidence="9">
    <location>
        <begin position="22"/>
        <end position="123"/>
    </location>
</feature>
<keyword evidence="11" id="KW-1185">Reference proteome</keyword>
<dbReference type="PRINTS" id="PR00409">
    <property type="entry name" value="PHDIOXRDTASE"/>
</dbReference>
<name>A0ABU2BGW2_9MICC</name>
<protein>
    <submittedName>
        <fullName evidence="10">Ferredoxin-NADP reductase</fullName>
    </submittedName>
</protein>
<dbReference type="SUPFAM" id="SSF63380">
    <property type="entry name" value="Riboflavin synthase domain-like"/>
    <property type="match status" value="1"/>
</dbReference>
<dbReference type="CDD" id="cd00207">
    <property type="entry name" value="fer2"/>
    <property type="match status" value="1"/>
</dbReference>
<keyword evidence="5" id="KW-0560">Oxidoreductase</keyword>
<keyword evidence="3" id="KW-0001">2Fe-2S</keyword>
<dbReference type="InterPro" id="IPR017927">
    <property type="entry name" value="FAD-bd_FR_type"/>
</dbReference>
<dbReference type="InterPro" id="IPR012675">
    <property type="entry name" value="Beta-grasp_dom_sf"/>
</dbReference>
<dbReference type="Gene3D" id="3.40.50.80">
    <property type="entry name" value="Nucleotide-binding domain of ferredoxin-NADP reductase (FNR) module"/>
    <property type="match status" value="1"/>
</dbReference>
<dbReference type="InterPro" id="IPR050415">
    <property type="entry name" value="MRET"/>
</dbReference>
<evidence type="ECO:0000256" key="7">
    <source>
        <dbReference type="ARBA" id="ARBA00023014"/>
    </source>
</evidence>
<evidence type="ECO:0000256" key="4">
    <source>
        <dbReference type="ARBA" id="ARBA00022723"/>
    </source>
</evidence>
<comment type="caution">
    <text evidence="10">The sequence shown here is derived from an EMBL/GenBank/DDBJ whole genome shotgun (WGS) entry which is preliminary data.</text>
</comment>
<dbReference type="PANTHER" id="PTHR47354">
    <property type="entry name" value="NADH OXIDOREDUCTASE HCR"/>
    <property type="match status" value="1"/>
</dbReference>
<evidence type="ECO:0000259" key="9">
    <source>
        <dbReference type="PROSITE" id="PS51384"/>
    </source>
</evidence>
<evidence type="ECO:0000256" key="3">
    <source>
        <dbReference type="ARBA" id="ARBA00022714"/>
    </source>
</evidence>
<comment type="cofactor">
    <cofactor evidence="1">
        <name>FAD</name>
        <dbReference type="ChEBI" id="CHEBI:57692"/>
    </cofactor>
</comment>
<dbReference type="PROSITE" id="PS51384">
    <property type="entry name" value="FAD_FR"/>
    <property type="match status" value="1"/>
</dbReference>
<keyword evidence="4" id="KW-0479">Metal-binding</keyword>
<dbReference type="PROSITE" id="PS00197">
    <property type="entry name" value="2FE2S_FER_1"/>
    <property type="match status" value="1"/>
</dbReference>
<dbReference type="InterPro" id="IPR001041">
    <property type="entry name" value="2Fe-2S_ferredoxin-type"/>
</dbReference>
<evidence type="ECO:0000256" key="6">
    <source>
        <dbReference type="ARBA" id="ARBA00023004"/>
    </source>
</evidence>
<evidence type="ECO:0000313" key="10">
    <source>
        <dbReference type="EMBL" id="MDR7357840.1"/>
    </source>
</evidence>
<evidence type="ECO:0000256" key="5">
    <source>
        <dbReference type="ARBA" id="ARBA00023002"/>
    </source>
</evidence>
<dbReference type="SUPFAM" id="SSF52343">
    <property type="entry name" value="Ferredoxin reductase-like, C-terminal NADP-linked domain"/>
    <property type="match status" value="1"/>
</dbReference>
<dbReference type="InterPro" id="IPR006058">
    <property type="entry name" value="2Fe2S_fd_BS"/>
</dbReference>
<evidence type="ECO:0000259" key="8">
    <source>
        <dbReference type="PROSITE" id="PS51085"/>
    </source>
</evidence>
<keyword evidence="6" id="KW-0408">Iron</keyword>
<dbReference type="Pfam" id="PF00111">
    <property type="entry name" value="Fer2"/>
    <property type="match status" value="1"/>
</dbReference>
<evidence type="ECO:0000256" key="2">
    <source>
        <dbReference type="ARBA" id="ARBA00022630"/>
    </source>
</evidence>
<dbReference type="PANTHER" id="PTHR47354:SF1">
    <property type="entry name" value="CARNITINE MONOOXYGENASE REDUCTASE SUBUNIT"/>
    <property type="match status" value="1"/>
</dbReference>